<comment type="catalytic activity">
    <reaction evidence="47">
        <text>ATP + H2O = ADP + phosphate + H(+)</text>
        <dbReference type="Rhea" id="RHEA:13065"/>
        <dbReference type="ChEBI" id="CHEBI:15377"/>
        <dbReference type="ChEBI" id="CHEBI:15378"/>
        <dbReference type="ChEBI" id="CHEBI:30616"/>
        <dbReference type="ChEBI" id="CHEBI:43474"/>
        <dbReference type="ChEBI" id="CHEBI:456216"/>
        <dbReference type="EC" id="3.6.4.12"/>
    </reaction>
</comment>
<feature type="domain" description="AV-Nsp11N/CoV-Nsp15M" evidence="77">
    <location>
        <begin position="6191"/>
        <end position="6308"/>
    </location>
</feature>
<dbReference type="PROSITE" id="PS51993">
    <property type="entry name" value="COV_3ECTO"/>
    <property type="match status" value="1"/>
</dbReference>
<dbReference type="PROSITE" id="PS51950">
    <property type="entry name" value="COV_NSP8"/>
    <property type="match status" value="1"/>
</dbReference>
<feature type="domain" description="NiRAN" evidence="66">
    <location>
        <begin position="4094"/>
        <end position="4343"/>
    </location>
</feature>
<dbReference type="GO" id="GO:0006351">
    <property type="term" value="P:DNA-templated transcription"/>
    <property type="evidence" value="ECO:0007669"/>
    <property type="project" value="InterPro"/>
</dbReference>
<dbReference type="InterPro" id="IPR046440">
    <property type="entry name" value="AV_NSP11N_COV_NSP15M"/>
</dbReference>
<evidence type="ECO:0000256" key="8">
    <source>
        <dbReference type="ARBA" id="ARBA00022484"/>
    </source>
</evidence>
<feature type="transmembrane region" description="Helical" evidence="57">
    <location>
        <begin position="3328"/>
        <end position="3345"/>
    </location>
</feature>
<feature type="domain" description="NendoU" evidence="75">
    <location>
        <begin position="6325"/>
        <end position="6465"/>
    </location>
</feature>
<evidence type="ECO:0000313" key="85">
    <source>
        <dbReference type="Proteomes" id="UP001203464"/>
    </source>
</evidence>
<feature type="domain" description="Nsp4C" evidence="65">
    <location>
        <begin position="2893"/>
        <end position="2988"/>
    </location>
</feature>
<dbReference type="Pfam" id="PF19216">
    <property type="entry name" value="CoV_NSP15_M"/>
    <property type="match status" value="1"/>
</dbReference>
<keyword evidence="16" id="KW-0548">Nucleotidyltransferase</keyword>
<keyword evidence="32" id="KW-1127">Modulation of host ubiquitin pathway by viral deubiquitinase</keyword>
<keyword evidence="38 57" id="KW-0472">Membrane</keyword>
<keyword evidence="27" id="KW-0788">Thiol protease</keyword>
<evidence type="ECO:0000256" key="11">
    <source>
        <dbReference type="ARBA" id="ARBA00022632"/>
    </source>
</evidence>
<keyword evidence="19" id="KW-0677">Repeat</keyword>
<evidence type="ECO:0000256" key="31">
    <source>
        <dbReference type="ARBA" id="ARBA00022870"/>
    </source>
</evidence>
<dbReference type="InterPro" id="IPR043606">
    <property type="entry name" value="CoV_NSP15_N"/>
</dbReference>
<evidence type="ECO:0000256" key="43">
    <source>
        <dbReference type="ARBA" id="ARBA00024600"/>
    </source>
</evidence>
<dbReference type="GO" id="GO:0044220">
    <property type="term" value="C:host cell perinuclear region of cytoplasm"/>
    <property type="evidence" value="ECO:0007669"/>
    <property type="project" value="UniProtKB-SubCell"/>
</dbReference>
<evidence type="ECO:0000256" key="22">
    <source>
        <dbReference type="ARBA" id="ARBA00022759"/>
    </source>
</evidence>
<keyword evidence="21" id="KW-0688">Ribosomal frameshifting</keyword>
<dbReference type="GO" id="GO:0075523">
    <property type="term" value="P:viral translational frameshifting"/>
    <property type="evidence" value="ECO:0007669"/>
    <property type="project" value="UniProtKB-KW"/>
</dbReference>
<feature type="domain" description="RdRp Nsp8 cofactor" evidence="69">
    <location>
        <begin position="3651"/>
        <end position="3845"/>
    </location>
</feature>
<dbReference type="GO" id="GO:0004843">
    <property type="term" value="F:cysteine-type deubiquitinase activity"/>
    <property type="evidence" value="ECO:0007669"/>
    <property type="project" value="UniProtKB-EC"/>
</dbReference>
<feature type="transmembrane region" description="Helical" evidence="57">
    <location>
        <begin position="2807"/>
        <end position="2830"/>
    </location>
</feature>
<feature type="domain" description="Peptidase C16" evidence="58">
    <location>
        <begin position="1681"/>
        <end position="1941"/>
    </location>
</feature>
<evidence type="ECO:0000256" key="6">
    <source>
        <dbReference type="ARBA" id="ARBA00008087"/>
    </source>
</evidence>
<feature type="domain" description="CoV Nsp2 C-terminal" evidence="80">
    <location>
        <begin position="774"/>
        <end position="895"/>
    </location>
</feature>
<keyword evidence="13" id="KW-0645">Protease</keyword>
<dbReference type="PROSITE" id="PS51949">
    <property type="entry name" value="COV_NSP7"/>
    <property type="match status" value="1"/>
</dbReference>
<evidence type="ECO:0000256" key="10">
    <source>
        <dbReference type="ARBA" id="ARBA00022603"/>
    </source>
</evidence>
<organism evidence="84 85">
    <name type="scientific">alphacoronavirus sp. WA1087</name>
    <dbReference type="NCBI Taxonomy" id="3069910"/>
    <lineage>
        <taxon>Viruses</taxon>
        <taxon>Riboviria</taxon>
        <taxon>Orthornavirae</taxon>
        <taxon>Pisuviricota</taxon>
        <taxon>Pisoniviricetes</taxon>
        <taxon>Nidovirales</taxon>
        <taxon>Cornidovirineae</taxon>
        <taxon>Coronaviridae</taxon>
        <taxon>Orthocoronavirinae</taxon>
        <taxon>Alphacoronavirus</taxon>
        <taxon>Pedacovirus</taxon>
        <taxon>Alphacoronavirus gouldii</taxon>
        <taxon>Alphacoronavirus WA1087</taxon>
    </lineage>
</organism>
<feature type="domain" description="Nidovirus-type SAM-dependent 2'-O-MTase" evidence="74">
    <location>
        <begin position="6469"/>
        <end position="6765"/>
    </location>
</feature>
<dbReference type="InterPro" id="IPR044309">
    <property type="entry name" value="NSP5_Mpro_alphaCoV"/>
</dbReference>
<dbReference type="InterPro" id="IPR027351">
    <property type="entry name" value="(+)RNA_virus_helicase_core_dom"/>
</dbReference>
<feature type="region of interest" description="ZF2" evidence="55">
    <location>
        <begin position="2216"/>
        <end position="2226"/>
    </location>
</feature>
<dbReference type="InterPro" id="IPR049894">
    <property type="entry name" value="COV_NSP3_3ECTO"/>
</dbReference>
<evidence type="ECO:0000256" key="40">
    <source>
        <dbReference type="ARBA" id="ARBA00023200"/>
    </source>
</evidence>
<evidence type="ECO:0000256" key="28">
    <source>
        <dbReference type="ARBA" id="ARBA00022833"/>
    </source>
</evidence>
<dbReference type="CDD" id="cd21723">
    <property type="entry name" value="alphaCoV_Nsp13-helicase"/>
    <property type="match status" value="1"/>
</dbReference>
<evidence type="ECO:0000256" key="55">
    <source>
        <dbReference type="PROSITE-ProRule" id="PRU01336"/>
    </source>
</evidence>
<dbReference type="GO" id="GO:0006508">
    <property type="term" value="P:proteolysis"/>
    <property type="evidence" value="ECO:0007669"/>
    <property type="project" value="UniProtKB-KW"/>
</dbReference>
<dbReference type="Pfam" id="PF06478">
    <property type="entry name" value="CoV_RPol_N"/>
    <property type="match status" value="1"/>
</dbReference>
<feature type="active site" evidence="54">
    <location>
        <position position="6355"/>
    </location>
</feature>
<dbReference type="InterPro" id="IPR046441">
    <property type="entry name" value="RdRp_CoV"/>
</dbReference>
<comment type="cofactor">
    <cofactor evidence="2">
        <name>Mn(2+)</name>
        <dbReference type="ChEBI" id="CHEBI:29035"/>
    </cofactor>
</comment>
<dbReference type="GO" id="GO:0004483">
    <property type="term" value="F:methyltransferase cap1 activity"/>
    <property type="evidence" value="ECO:0007669"/>
    <property type="project" value="UniProtKB-EC"/>
</dbReference>
<keyword evidence="42" id="KW-0899">Viral immunoevasion</keyword>
<dbReference type="InterPro" id="IPR044371">
    <property type="entry name" value="Macro_X_NSP3-like"/>
</dbReference>
<dbReference type="CDD" id="cd21712">
    <property type="entry name" value="TM_Y_alphaCoV_Nsp3_C"/>
    <property type="match status" value="1"/>
</dbReference>
<evidence type="ECO:0000256" key="3">
    <source>
        <dbReference type="ARBA" id="ARBA00004301"/>
    </source>
</evidence>
<dbReference type="InterPro" id="IPR042515">
    <property type="entry name" value="NSP15_N_CoV"/>
</dbReference>
<dbReference type="Pfam" id="PF05409">
    <property type="entry name" value="Peptidase_C30"/>
    <property type="match status" value="1"/>
</dbReference>
<evidence type="ECO:0000259" key="83">
    <source>
        <dbReference type="PROSITE" id="PS52000"/>
    </source>
</evidence>
<evidence type="ECO:0000256" key="23">
    <source>
        <dbReference type="ARBA" id="ARBA00022771"/>
    </source>
</evidence>
<dbReference type="Gene3D" id="1.10.8.370">
    <property type="entry name" value="nsp7 replicase"/>
    <property type="match status" value="1"/>
</dbReference>
<keyword evidence="15 57" id="KW-0812">Transmembrane</keyword>
<dbReference type="InterPro" id="IPR046443">
    <property type="entry name" value="a/bCoV_NSP1_glob"/>
</dbReference>
<accession>A0AA48UFI6</accession>
<feature type="domain" description="Peptidase C30" evidence="60">
    <location>
        <begin position="2989"/>
        <end position="3290"/>
    </location>
</feature>
<dbReference type="Pfam" id="PF13604">
    <property type="entry name" value="AAA_30"/>
    <property type="match status" value="1"/>
</dbReference>
<dbReference type="Gene3D" id="3.30.160.820">
    <property type="entry name" value="Nsp15 N-terminal domain-like"/>
    <property type="match status" value="1"/>
</dbReference>
<dbReference type="InterPro" id="IPR009461">
    <property type="entry name" value="NSP16_CoV-like"/>
</dbReference>
<dbReference type="Pfam" id="PF19217">
    <property type="entry name" value="CoV_NSP4_N"/>
    <property type="match status" value="1"/>
</dbReference>
<evidence type="ECO:0000256" key="50">
    <source>
        <dbReference type="PROSITE-ProRule" id="PRU01294"/>
    </source>
</evidence>
<evidence type="ECO:0000256" key="42">
    <source>
        <dbReference type="ARBA" id="ARBA00023280"/>
    </source>
</evidence>
<dbReference type="InterPro" id="IPR047566">
    <property type="entry name" value="CoV_NSP3_Y"/>
</dbReference>
<feature type="domain" description="Macro" evidence="59">
    <location>
        <begin position="1290"/>
        <end position="1457"/>
    </location>
</feature>
<feature type="domain" description="(+)RNA virus helicase C-terminal" evidence="62">
    <location>
        <begin position="5273"/>
        <end position="5629"/>
    </location>
</feature>
<dbReference type="PROSITE" id="PS51653">
    <property type="entry name" value="CV_ZBD"/>
    <property type="match status" value="1"/>
</dbReference>
<dbReference type="PROSITE" id="PS51944">
    <property type="entry name" value="COV_NSP3D_UBL"/>
    <property type="match status" value="1"/>
</dbReference>
<dbReference type="SUPFAM" id="SSF140367">
    <property type="entry name" value="Coronavirus NSP7-like"/>
    <property type="match status" value="1"/>
</dbReference>
<dbReference type="GO" id="GO:0016829">
    <property type="term" value="F:lyase activity"/>
    <property type="evidence" value="ECO:0007669"/>
    <property type="project" value="UniProtKB-KW"/>
</dbReference>
<dbReference type="InterPro" id="IPR043609">
    <property type="entry name" value="NendoU_nidovirus"/>
</dbReference>
<evidence type="ECO:0000256" key="39">
    <source>
        <dbReference type="ARBA" id="ARBA00023157"/>
    </source>
</evidence>
<dbReference type="SUPFAM" id="SSF50494">
    <property type="entry name" value="Trypsin-like serine proteases"/>
    <property type="match status" value="1"/>
</dbReference>
<dbReference type="GO" id="GO:0033644">
    <property type="term" value="C:host cell membrane"/>
    <property type="evidence" value="ECO:0007669"/>
    <property type="project" value="UniProtKB-SubCell"/>
</dbReference>
<feature type="active site" evidence="52">
    <location>
        <position position="5879"/>
    </location>
</feature>
<evidence type="ECO:0000256" key="32">
    <source>
        <dbReference type="ARBA" id="ARBA00022876"/>
    </source>
</evidence>
<dbReference type="SUPFAM" id="SSF56672">
    <property type="entry name" value="DNA/RNA polymerases"/>
    <property type="match status" value="1"/>
</dbReference>
<dbReference type="GO" id="GO:0003723">
    <property type="term" value="F:RNA binding"/>
    <property type="evidence" value="ECO:0007669"/>
    <property type="project" value="UniProtKB-KW"/>
</dbReference>
<dbReference type="GO" id="GO:0019079">
    <property type="term" value="P:viral genome replication"/>
    <property type="evidence" value="ECO:0007669"/>
    <property type="project" value="InterPro"/>
</dbReference>
<keyword evidence="17 52" id="KW-0540">Nuclease</keyword>
<feature type="transmembrane region" description="Helical" evidence="57">
    <location>
        <begin position="2771"/>
        <end position="2795"/>
    </location>
</feature>
<dbReference type="GO" id="GO:0004482">
    <property type="term" value="F:mRNA 5'-cap (guanine-N7-)-methyltransferase activity"/>
    <property type="evidence" value="ECO:0007669"/>
    <property type="project" value="InterPro"/>
</dbReference>
<feature type="domain" description="Nsp9 ssRNA-binding" evidence="70">
    <location>
        <begin position="3846"/>
        <end position="3953"/>
    </location>
</feature>
<dbReference type="Gene3D" id="2.40.10.10">
    <property type="entry name" value="Trypsin-like serine proteases"/>
    <property type="match status" value="2"/>
</dbReference>
<evidence type="ECO:0000259" key="81">
    <source>
        <dbReference type="PROSITE" id="PS51992"/>
    </source>
</evidence>
<dbReference type="InterPro" id="IPR044357">
    <property type="entry name" value="NSP3_Ubl1_dom_CoV"/>
</dbReference>
<evidence type="ECO:0000259" key="58">
    <source>
        <dbReference type="PROSITE" id="PS51124"/>
    </source>
</evidence>
<evidence type="ECO:0000259" key="69">
    <source>
        <dbReference type="PROSITE" id="PS51950"/>
    </source>
</evidence>
<evidence type="ECO:0000256" key="26">
    <source>
        <dbReference type="ARBA" id="ARBA00022806"/>
    </source>
</evidence>
<feature type="transmembrane region" description="Helical" evidence="57">
    <location>
        <begin position="1949"/>
        <end position="1969"/>
    </location>
</feature>
<dbReference type="PANTHER" id="PTHR43788:SF16">
    <property type="entry name" value="HELICASE WITH ZINC FINGER 2"/>
    <property type="match status" value="1"/>
</dbReference>
<dbReference type="CDD" id="cd21660">
    <property type="entry name" value="alphaCoV_Nsp14"/>
    <property type="match status" value="1"/>
</dbReference>
<dbReference type="PROSITE" id="PS51943">
    <property type="entry name" value="COV_NSP3A_UBL"/>
    <property type="match status" value="1"/>
</dbReference>
<dbReference type="PROSITE" id="PS51952">
    <property type="entry name" value="COV_EXON_MTASE_COACT"/>
    <property type="match status" value="1"/>
</dbReference>
<dbReference type="CDD" id="cd21897">
    <property type="entry name" value="alphaCoV_Nsp9"/>
    <property type="match status" value="1"/>
</dbReference>
<evidence type="ECO:0000259" key="64">
    <source>
        <dbReference type="PROSITE" id="PS51944"/>
    </source>
</evidence>
<evidence type="ECO:0000256" key="15">
    <source>
        <dbReference type="ARBA" id="ARBA00022692"/>
    </source>
</evidence>
<evidence type="ECO:0000256" key="29">
    <source>
        <dbReference type="ARBA" id="ARBA00022839"/>
    </source>
</evidence>
<feature type="domain" description="N7-MTase" evidence="73">
    <location>
        <begin position="5907"/>
        <end position="6128"/>
    </location>
</feature>
<feature type="active site" evidence="52">
    <location>
        <position position="5803"/>
    </location>
</feature>
<dbReference type="SUPFAM" id="SSF144246">
    <property type="entry name" value="Coronavirus NSP10-like"/>
    <property type="match status" value="1"/>
</dbReference>
<evidence type="ECO:0000256" key="2">
    <source>
        <dbReference type="ARBA" id="ARBA00001936"/>
    </source>
</evidence>
<evidence type="ECO:0000259" key="61">
    <source>
        <dbReference type="PROSITE" id="PS51653"/>
    </source>
</evidence>
<dbReference type="SUPFAM" id="SSF101816">
    <property type="entry name" value="Replicase NSP9"/>
    <property type="match status" value="1"/>
</dbReference>
<dbReference type="GO" id="GO:0000175">
    <property type="term" value="F:3'-5'-RNA exonuclease activity"/>
    <property type="evidence" value="ECO:0007669"/>
    <property type="project" value="InterPro"/>
</dbReference>
<dbReference type="Pfam" id="PF19215">
    <property type="entry name" value="CoV_NSP15_C"/>
    <property type="match status" value="1"/>
</dbReference>
<dbReference type="InterPro" id="IPR044369">
    <property type="entry name" value="NSP6_alphaCoV"/>
</dbReference>
<dbReference type="InterPro" id="IPR043504">
    <property type="entry name" value="Peptidase_S1_PA_chymotrypsin"/>
</dbReference>
<feature type="domain" description="RdRp Nsp7 cofactor" evidence="68">
    <location>
        <begin position="3568"/>
        <end position="3650"/>
    </location>
</feature>
<dbReference type="Pfam" id="PF00680">
    <property type="entry name" value="RdRP_1"/>
    <property type="match status" value="1"/>
</dbReference>
<keyword evidence="12" id="KW-1130">Modulation of host ubiquitin pathway by virus</keyword>
<dbReference type="GO" id="GO:0003724">
    <property type="term" value="F:RNA helicase activity"/>
    <property type="evidence" value="ECO:0007669"/>
    <property type="project" value="UniProtKB-EC"/>
</dbReference>
<feature type="transmembrane region" description="Helical" evidence="57">
    <location>
        <begin position="2015"/>
        <end position="2034"/>
    </location>
</feature>
<feature type="domain" description="Ubiquitin-like" evidence="64">
    <location>
        <begin position="1620"/>
        <end position="1675"/>
    </location>
</feature>
<evidence type="ECO:0000259" key="71">
    <source>
        <dbReference type="PROSITE" id="PS51952"/>
    </source>
</evidence>
<evidence type="ECO:0000259" key="75">
    <source>
        <dbReference type="PROSITE" id="PS51958"/>
    </source>
</evidence>
<evidence type="ECO:0000256" key="38">
    <source>
        <dbReference type="ARBA" id="ARBA00023136"/>
    </source>
</evidence>
<evidence type="ECO:0000256" key="49">
    <source>
        <dbReference type="PROSITE-ProRule" id="PRU00444"/>
    </source>
</evidence>
<dbReference type="Pfam" id="PF20632">
    <property type="entry name" value="CoV_NSP13_ZBD"/>
    <property type="match status" value="1"/>
</dbReference>
<feature type="region of interest" description="Y1" evidence="55">
    <location>
        <begin position="2166"/>
        <end position="2256"/>
    </location>
</feature>
<keyword evidence="24" id="KW-0833">Ubl conjugation pathway</keyword>
<dbReference type="InterPro" id="IPR041679">
    <property type="entry name" value="DNA2/NAM7-like_C"/>
</dbReference>
<evidence type="ECO:0000256" key="36">
    <source>
        <dbReference type="ARBA" id="ARBA00022989"/>
    </source>
</evidence>
<dbReference type="Gene3D" id="3.40.50.150">
    <property type="entry name" value="Vaccinia Virus protein VP39"/>
    <property type="match status" value="1"/>
</dbReference>
<dbReference type="PROSITE" id="PS51947">
    <property type="entry name" value="NIRAN"/>
    <property type="match status" value="1"/>
</dbReference>
<dbReference type="GO" id="GO:0039520">
    <property type="term" value="P:symbiont-mediated activation of host autophagy"/>
    <property type="evidence" value="ECO:0007669"/>
    <property type="project" value="UniProtKB-KW"/>
</dbReference>
<evidence type="ECO:0000256" key="57">
    <source>
        <dbReference type="SAM" id="Phobius"/>
    </source>
</evidence>
<comment type="subcellular location">
    <subcellularLocation>
        <location evidence="4">Host cytoplasm</location>
        <location evidence="4">Host perinuclear region</location>
    </subcellularLocation>
    <subcellularLocation>
        <location evidence="5">Host endoplasmic reticulum-Golgi intermediate compartment</location>
    </subcellularLocation>
    <subcellularLocation>
        <location evidence="3">Host membrane</location>
        <topology evidence="3">Multi-pass membrane protein</topology>
    </subcellularLocation>
</comment>
<evidence type="ECO:0000256" key="18">
    <source>
        <dbReference type="ARBA" id="ARBA00022723"/>
    </source>
</evidence>
<dbReference type="Gene3D" id="6.10.140.2090">
    <property type="match status" value="1"/>
</dbReference>
<dbReference type="InterPro" id="IPR014829">
    <property type="entry name" value="NSP8_CoV"/>
</dbReference>
<dbReference type="Gene3D" id="1.10.150.420">
    <property type="entry name" value="Coronavirus nonstructural protein 4 C-terminus"/>
    <property type="match status" value="1"/>
</dbReference>
<dbReference type="GO" id="GO:0044172">
    <property type="term" value="C:host cell endoplasmic reticulum-Golgi intermediate compartment"/>
    <property type="evidence" value="ECO:0007669"/>
    <property type="project" value="UniProtKB-SubCell"/>
</dbReference>
<evidence type="ECO:0000256" key="33">
    <source>
        <dbReference type="ARBA" id="ARBA00022884"/>
    </source>
</evidence>
<dbReference type="Pfam" id="PF19211">
    <property type="entry name" value="CoV_NSP2_N"/>
    <property type="match status" value="1"/>
</dbReference>
<evidence type="ECO:0000256" key="24">
    <source>
        <dbReference type="ARBA" id="ARBA00022786"/>
    </source>
</evidence>
<keyword evidence="14 53" id="KW-0808">Transferase</keyword>
<feature type="region of interest" description="Y4" evidence="55">
    <location>
        <begin position="2405"/>
        <end position="2506"/>
    </location>
</feature>
<dbReference type="InterPro" id="IPR036333">
    <property type="entry name" value="NSP10_sf_CoV"/>
</dbReference>
<dbReference type="SUPFAM" id="SSF142877">
    <property type="entry name" value="EndoU-like"/>
    <property type="match status" value="1"/>
</dbReference>
<dbReference type="Pfam" id="PF16348">
    <property type="entry name" value="CoV_NSP4_C"/>
    <property type="match status" value="1"/>
</dbReference>
<keyword evidence="8" id="KW-0696">RNA-directed RNA polymerase</keyword>
<dbReference type="Pfam" id="PF13087">
    <property type="entry name" value="AAA_12"/>
    <property type="match status" value="1"/>
</dbReference>
<evidence type="ECO:0000256" key="47">
    <source>
        <dbReference type="ARBA" id="ARBA00047995"/>
    </source>
</evidence>
<dbReference type="PROSITE" id="PS51154">
    <property type="entry name" value="MACRO"/>
    <property type="match status" value="1"/>
</dbReference>
<feature type="region of interest" description="GpppA-binding" evidence="53">
    <location>
        <begin position="6019"/>
        <end position="6033"/>
    </location>
</feature>
<dbReference type="InterPro" id="IPR043472">
    <property type="entry name" value="Macro_dom-like"/>
</dbReference>
<evidence type="ECO:0000259" key="60">
    <source>
        <dbReference type="PROSITE" id="PS51442"/>
    </source>
</evidence>
<evidence type="ECO:0000259" key="76">
    <source>
        <dbReference type="PROSITE" id="PS51960"/>
    </source>
</evidence>
<dbReference type="EMBL" id="MK472067">
    <property type="protein sequence ID" value="QGX41944.1"/>
    <property type="molecule type" value="Genomic_RNA"/>
</dbReference>
<dbReference type="Pfam" id="PF20633">
    <property type="entry name" value="CoV_NSP13_stalk"/>
    <property type="match status" value="1"/>
</dbReference>
<dbReference type="InterPro" id="IPR037204">
    <property type="entry name" value="NSP7_sf_CoV"/>
</dbReference>
<feature type="transmembrane region" description="Helical" evidence="57">
    <location>
        <begin position="2094"/>
        <end position="2114"/>
    </location>
</feature>
<evidence type="ECO:0000256" key="16">
    <source>
        <dbReference type="ARBA" id="ARBA00022695"/>
    </source>
</evidence>
<feature type="domain" description="Ubiquitin-like" evidence="63">
    <location>
        <begin position="896"/>
        <end position="991"/>
    </location>
</feature>
<feature type="transmembrane region" description="Helical" evidence="57">
    <location>
        <begin position="3487"/>
        <end position="3508"/>
    </location>
</feature>
<feature type="transmembrane region" description="Helical" evidence="57">
    <location>
        <begin position="3422"/>
        <end position="3440"/>
    </location>
</feature>
<dbReference type="Gene3D" id="3.40.50.11580">
    <property type="match status" value="1"/>
</dbReference>
<keyword evidence="31" id="KW-1043">Host membrane</keyword>
<dbReference type="InterPro" id="IPR043615">
    <property type="entry name" value="NSP2_N_CoV"/>
</dbReference>
<keyword evidence="11" id="KW-1090">Inhibition of host innate immune response by virus</keyword>
<keyword evidence="34" id="KW-1092">Inhibition of host IRF3 by virus</keyword>
<dbReference type="InterPro" id="IPR032505">
    <property type="entry name" value="CoV_NSP4_C"/>
</dbReference>
<dbReference type="InterPro" id="IPR044313">
    <property type="entry name" value="NSP14_alphaCoV"/>
</dbReference>
<evidence type="ECO:0000256" key="21">
    <source>
        <dbReference type="ARBA" id="ARBA00022758"/>
    </source>
</evidence>
<evidence type="ECO:0000256" key="41">
    <source>
        <dbReference type="ARBA" id="ARBA00023239"/>
    </source>
</evidence>
<evidence type="ECO:0000256" key="17">
    <source>
        <dbReference type="ARBA" id="ARBA00022722"/>
    </source>
</evidence>
<dbReference type="SMART" id="SM00506">
    <property type="entry name" value="A1pp"/>
    <property type="match status" value="1"/>
</dbReference>
<dbReference type="Gene3D" id="3.30.70.3540">
    <property type="entry name" value="Nsp8 replicase, head domain"/>
    <property type="match status" value="1"/>
</dbReference>
<dbReference type="Pfam" id="PF06471">
    <property type="entry name" value="CoV_ExoN"/>
    <property type="match status" value="1"/>
</dbReference>
<feature type="domain" description="ExoN/MTase coactivator" evidence="71">
    <location>
        <begin position="3954"/>
        <end position="4092"/>
    </location>
</feature>
<keyword evidence="30" id="KW-0067">ATP-binding</keyword>
<evidence type="ECO:0000259" key="67">
    <source>
        <dbReference type="PROSITE" id="PS51948"/>
    </source>
</evidence>
<dbReference type="InterPro" id="IPR047570">
    <property type="entry name" value="NSP12_IF_CoV"/>
</dbReference>
<feature type="transmembrane region" description="Helical" evidence="57">
    <location>
        <begin position="3301"/>
        <end position="3322"/>
    </location>
</feature>
<dbReference type="InterPro" id="IPR029063">
    <property type="entry name" value="SAM-dependent_MTases_sf"/>
</dbReference>
<dbReference type="InterPro" id="IPR044863">
    <property type="entry name" value="NIRAN"/>
</dbReference>
<dbReference type="CDD" id="cd21731">
    <property type="entry name" value="alphaCoV_PLPro"/>
    <property type="match status" value="1"/>
</dbReference>
<evidence type="ECO:0000259" key="66">
    <source>
        <dbReference type="PROSITE" id="PS51947"/>
    </source>
</evidence>
<evidence type="ECO:0000256" key="25">
    <source>
        <dbReference type="ARBA" id="ARBA00022801"/>
    </source>
</evidence>
<feature type="active site" evidence="54">
    <location>
        <position position="6370"/>
    </location>
</feature>
<evidence type="ECO:0000259" key="73">
    <source>
        <dbReference type="PROSITE" id="PS51954"/>
    </source>
</evidence>
<dbReference type="Pfam" id="PF19219">
    <property type="entry name" value="CoV_NSP15_N"/>
    <property type="match status" value="1"/>
</dbReference>
<name>A0AA48UFI6_9ALPC</name>
<dbReference type="CDD" id="cd21514">
    <property type="entry name" value="alphaCoV_Nsp2_HCoV-229E-like"/>
    <property type="match status" value="1"/>
</dbReference>
<dbReference type="CDD" id="cd21875">
    <property type="entry name" value="PEDV-like_alphaCoV_Nsp1"/>
    <property type="match status" value="1"/>
</dbReference>
<dbReference type="PROSITE" id="PS51961">
    <property type="entry name" value="AV_NSP11N_COV_NSP15M"/>
    <property type="match status" value="1"/>
</dbReference>
<dbReference type="InterPro" id="IPR009469">
    <property type="entry name" value="RdRp_N_CoV"/>
</dbReference>
<dbReference type="CDD" id="cd21826">
    <property type="entry name" value="alphaCoV_Nsp7"/>
    <property type="match status" value="1"/>
</dbReference>
<feature type="region of interest" description="ZF1" evidence="55">
    <location>
        <begin position="2170"/>
        <end position="2183"/>
    </location>
</feature>
<dbReference type="Proteomes" id="UP001203464">
    <property type="component" value="Segment"/>
</dbReference>
<feature type="domain" description="Nsp12 RNA-dependent RNA polymerase" evidence="67">
    <location>
        <begin position="4448"/>
        <end position="5015"/>
    </location>
</feature>
<keyword evidence="41" id="KW-0456">Lyase</keyword>
<evidence type="ECO:0000256" key="14">
    <source>
        <dbReference type="ARBA" id="ARBA00022679"/>
    </source>
</evidence>
<evidence type="ECO:0000256" key="12">
    <source>
        <dbReference type="ARBA" id="ARBA00022662"/>
    </source>
</evidence>
<dbReference type="InterPro" id="IPR046435">
    <property type="entry name" value="N7_MTase_CoV"/>
</dbReference>
<dbReference type="InterPro" id="IPR043611">
    <property type="entry name" value="CoV_NSP3_C"/>
</dbReference>
<feature type="transmembrane region" description="Helical" evidence="57">
    <location>
        <begin position="3392"/>
        <end position="3410"/>
    </location>
</feature>
<feature type="domain" description="ExoN" evidence="72">
    <location>
        <begin position="5684"/>
        <end position="5898"/>
    </location>
</feature>
<dbReference type="GO" id="GO:0005524">
    <property type="term" value="F:ATP binding"/>
    <property type="evidence" value="ECO:0007669"/>
    <property type="project" value="UniProtKB-KW"/>
</dbReference>
<evidence type="ECO:0000256" key="51">
    <source>
        <dbReference type="PROSITE-ProRule" id="PRU01296"/>
    </source>
</evidence>
<keyword evidence="37" id="KW-1072">Activation of host autophagy by virus</keyword>
<evidence type="ECO:0000256" key="44">
    <source>
        <dbReference type="ARBA" id="ARBA00043918"/>
    </source>
</evidence>
<dbReference type="PROSITE" id="PS51953">
    <property type="entry name" value="NIV_EXON"/>
    <property type="match status" value="1"/>
</dbReference>
<dbReference type="InterPro" id="IPR037227">
    <property type="entry name" value="EndoU-like"/>
</dbReference>
<dbReference type="InterPro" id="IPR001205">
    <property type="entry name" value="RNA-dir_pol_C"/>
</dbReference>
<dbReference type="SUPFAM" id="SSF52540">
    <property type="entry name" value="P-loop containing nucleoside triphosphate hydrolases"/>
    <property type="match status" value="1"/>
</dbReference>
<keyword evidence="85" id="KW-1185">Reference proteome</keyword>
<dbReference type="CDD" id="cd21830">
    <property type="entry name" value="alphaCoV_Nsp8"/>
    <property type="match status" value="1"/>
</dbReference>
<dbReference type="InterPro" id="IPR027417">
    <property type="entry name" value="P-loop_NTPase"/>
</dbReference>
<dbReference type="InterPro" id="IPR044343">
    <property type="entry name" value="NSP13_1B_dom_CoV"/>
</dbReference>
<dbReference type="InterPro" id="IPR038123">
    <property type="entry name" value="NSP4_C_sf_CoV"/>
</dbReference>
<keyword evidence="39" id="KW-1015">Disulfide bond</keyword>
<dbReference type="InterPro" id="IPR014828">
    <property type="entry name" value="NSP7_CoV"/>
</dbReference>
<dbReference type="InterPro" id="IPR027352">
    <property type="entry name" value="NSP13_ZBD_CoV-like"/>
</dbReference>
<evidence type="ECO:0000259" key="77">
    <source>
        <dbReference type="PROSITE" id="PS51961"/>
    </source>
</evidence>
<evidence type="ECO:0000259" key="59">
    <source>
        <dbReference type="PROSITE" id="PS51154"/>
    </source>
</evidence>
<dbReference type="SUPFAM" id="SSF143076">
    <property type="entry name" value="Coronavirus NSP8-like"/>
    <property type="match status" value="1"/>
</dbReference>
<comment type="similarity">
    <text evidence="6 50">Belongs to the coronaviruses polyprotein 1ab family.</text>
</comment>
<reference evidence="84 85" key="1">
    <citation type="submission" date="2019-01" db="EMBL/GenBank/DDBJ databases">
        <title>Diversity of Adenoviruses, Coronaviruses and Paramyxoviruses in Western Australian microbat communities.</title>
        <authorList>
            <person name="O'Dea M."/>
            <person name="Prada D."/>
            <person name="Jackson B."/>
            <person name="Boyd V."/>
            <person name="Baker M."/>
        </authorList>
    </citation>
    <scope>NUCLEOTIDE SEQUENCE [LARGE SCALE GENOMIC DNA]</scope>
    <source>
        <strain evidence="84">WA1087</strain>
    </source>
</reference>
<evidence type="ECO:0000259" key="70">
    <source>
        <dbReference type="PROSITE" id="PS51951"/>
    </source>
</evidence>
<evidence type="ECO:0000256" key="13">
    <source>
        <dbReference type="ARBA" id="ARBA00022670"/>
    </source>
</evidence>
<dbReference type="InterPro" id="IPR009003">
    <property type="entry name" value="Peptidase_S1_PA"/>
</dbReference>
<evidence type="ECO:0000256" key="19">
    <source>
        <dbReference type="ARBA" id="ARBA00022737"/>
    </source>
</evidence>
<keyword evidence="20" id="KW-0547">Nucleotide-binding</keyword>
<dbReference type="InterPro" id="IPR043174">
    <property type="entry name" value="NSP15_middle_sf"/>
</dbReference>
<dbReference type="InterPro" id="IPR036499">
    <property type="entry name" value="NSP9_sf_CoV"/>
</dbReference>
<dbReference type="GO" id="GO:0008270">
    <property type="term" value="F:zinc ion binding"/>
    <property type="evidence" value="ECO:0007669"/>
    <property type="project" value="UniProtKB-UniRule"/>
</dbReference>
<dbReference type="GO" id="GO:0043139">
    <property type="term" value="F:5'-3' DNA helicase activity"/>
    <property type="evidence" value="ECO:0007669"/>
    <property type="project" value="TreeGrafter"/>
</dbReference>
<dbReference type="InterPro" id="IPR044322">
    <property type="entry name" value="NSP15_M_alpha_beta_CoV"/>
</dbReference>
<evidence type="ECO:0000259" key="79">
    <source>
        <dbReference type="PROSITE" id="PS51989"/>
    </source>
</evidence>
<dbReference type="PROSITE" id="PS51951">
    <property type="entry name" value="COV_NSP9_SSRNA_BD"/>
    <property type="match status" value="1"/>
</dbReference>
<dbReference type="PROSITE" id="PS51960">
    <property type="entry name" value="COV_NSP15_NTD"/>
    <property type="match status" value="1"/>
</dbReference>
<dbReference type="PROSITE" id="PS51989">
    <property type="entry name" value="COV_NSP2_N"/>
    <property type="match status" value="1"/>
</dbReference>
<dbReference type="InterPro" id="IPR018995">
    <property type="entry name" value="RNA_synth_NSP10_CoV"/>
</dbReference>
<evidence type="ECO:0000259" key="72">
    <source>
        <dbReference type="PROSITE" id="PS51953"/>
    </source>
</evidence>
<evidence type="ECO:0000313" key="84">
    <source>
        <dbReference type="EMBL" id="QGX41944.1"/>
    </source>
</evidence>
<dbReference type="InterPro" id="IPR044330">
    <property type="entry name" value="NSP15_alpha_betaCoV_N"/>
</dbReference>
<dbReference type="InterPro" id="IPR043613">
    <property type="entry name" value="CoV_NSP2_C"/>
</dbReference>
<dbReference type="Pfam" id="PF08710">
    <property type="entry name" value="CoV_NSP9"/>
    <property type="match status" value="1"/>
</dbReference>
<feature type="active site" evidence="52">
    <location>
        <position position="5704"/>
    </location>
</feature>
<keyword evidence="33 51" id="KW-0694">RNA-binding</keyword>
<dbReference type="CDD" id="cd21171">
    <property type="entry name" value="NTD_alpha_betaCoV_Nsp15-like"/>
    <property type="match status" value="1"/>
</dbReference>
<comment type="function">
    <text evidence="44">RNA-directed RNA polymerase that catalyzes the transcription of viral genomic and subgenomic RNAs. Acts in complex with nsp7 and nsp8 to transcribe both the minus and positive strands of genomic RNA. The kinase-like NiRAN domain of NSP12 attaches one or more nucleotides to the amino terminus of NSP9, forming a covalent RNA-protein intermediate that serves as transcription/replication primer. Subgenomic RNAs (sgRNAs) are formed by discontinuous transcription: The polymerase has the ability to pause at transcription-regulating sequences (TRS) and jump to the leader TRS, resulting in a major deletion. This creates a series of subgenomic RNAs that are replicated, transcribed and translated. In addition, Nsp12 is a subunit of the viral RNA capping enzyme that catalyzes the RNA guanylyltransferase reaction for genomic and sub-genomic RNAs. Subsequently, the NiRAN domain transfers RNA to GDP, and forms the core cap structure GpppA-RNA.</text>
</comment>
<feature type="domain" description="3Ecto" evidence="82">
    <location>
        <begin position="2028"/>
        <end position="2092"/>
    </location>
</feature>
<evidence type="ECO:0000256" key="56">
    <source>
        <dbReference type="PROSITE-ProRule" id="PRU01344"/>
    </source>
</evidence>
<comment type="catalytic activity">
    <reaction evidence="48">
        <text>a 5'-end (N(7)-methyl 5'-triphosphoguanosine)-ribonucleoside in mRNA + S-adenosyl-L-methionine = a 5'-end (N(7)-methyl 5'-triphosphoguanosine)-(2'-O-methyl-ribonucleoside) in mRNA + S-adenosyl-L-homocysteine + H(+)</text>
        <dbReference type="Rhea" id="RHEA:67020"/>
        <dbReference type="Rhea" id="RHEA-COMP:17167"/>
        <dbReference type="Rhea" id="RHEA-COMP:17168"/>
        <dbReference type="ChEBI" id="CHEBI:15378"/>
        <dbReference type="ChEBI" id="CHEBI:57856"/>
        <dbReference type="ChEBI" id="CHEBI:59789"/>
        <dbReference type="ChEBI" id="CHEBI:156461"/>
        <dbReference type="ChEBI" id="CHEBI:167609"/>
        <dbReference type="EC" id="2.1.1.57"/>
    </reaction>
</comment>
<dbReference type="SUPFAM" id="SSF53335">
    <property type="entry name" value="S-adenosyl-L-methionine-dependent methyltransferases"/>
    <property type="match status" value="1"/>
</dbReference>
<comment type="caution">
    <text evidence="55">Lacks conserved residue(s) required for the propagation of feature annotation.</text>
</comment>
<feature type="domain" description="CV ZBD" evidence="61">
    <location>
        <begin position="5016"/>
        <end position="5128"/>
    </location>
</feature>
<dbReference type="InterPro" id="IPR050534">
    <property type="entry name" value="Coronavir_polyprotein_1ab"/>
</dbReference>
<dbReference type="Pfam" id="PF01661">
    <property type="entry name" value="Macro"/>
    <property type="match status" value="1"/>
</dbReference>
<feature type="active site" evidence="52">
    <location>
        <position position="5702"/>
    </location>
</feature>
<sequence length="6769" mass="753577">MPTMSSNQVTLAFANDTEISAIGFESLGDAVSYYSEAATKGFTQCRFVSFGLSDCIEGLDDDDYVLIVTGVIKLRAFVGKFGSRPPDLRGWIVFSNCNYFLESLDLVFGQTGGYVIPVDQFMCGSDGKPVLQRGDWSFMDHFEDNDQVSISGLTYVKAWETQRLELPYELQNLAAITSITYLADFKHQLVDGTTMKTAMKPKLRSSVVLDEKFKKLYAEFGSPFVGNGTDLLGVVGKPCFLHALVKCTCGNTHWTVGDWEGYISTCCAIQCKPMMIVTHDVGPGDVVITRAKPRSAAIKYYNHMFLRHVALIENVNVWRVVKLQSRDGLACSGNVAALHDVGVMDDCHYSNNTLLASELKLCLLSGCFTDKVKAAIVAGHVTVGSQHVDVLDDIMGLPWFIRKLGDLALSAWESLKTAIRALKLGTDQLILFAKNLATAAVRVAKGAFQFVVDVPPSFVKVFDTFLATLNNLFANAVEHLKIGAHTFARVGDFVCFDSALVKLMPTKVRGKKQCGIDRVFYTNALFGQTHKVKSSCVEKCDINFTLFDQQVPVFNTGKTVVVGGMAFFESDGFYRFMSDADSVLEEPVFRSAFEQEPVFECTKPKGFVIPAASNLVELCVRLENALRPFNKSYCTYSTIIRDDRCVVKCTTAFVAPDCLADKQRFVEQCAVMMDHEDFNDFYTAACEAVALQQFVALCKGDFACFIPSLPECPSLFDTIDGGVIWRNVVAGVEAVADFCRYLSVSFGLDGVVVRSAKRFKKIATVLAQAYNTFLDTVTSSLKLAGVSFKFFATNVPSVVLNGCLHGVKRVVSSVLNIPCEDGVDSFNVFDQCPVPVQPQRVEVTCVELEEVDYAEPGTEGVLTIVDGHAFYHDGEHYFPSSGTAVAPVCFKKRGGGSVSFAEKLDVKIIEPVYKVDLEFEFESETIVKVLTKAVGTRVKINGGWDQLLEYIDTAVQAMKEHIEVPQYYVYDQEGGTDITLPVMVSEWPVTEEEDVQQCAIEFEENQQELSVEDALNALDSAIDAGEHLTLSDTSDIVQSLDDSEVAQVNEALSFIVEKPIDHQPDIFSCQFVSYGGLKVLNQQNNNCWVASTLVQLQLLDILQCDNAFQLFKAGRVGPMVKKCYESLSAIIGSLGDVSACVEKLTKELETLQVCCDTICGCGPSERYYLGCALRMTPTSEPFSYGVCSVCKETLIHTFKSIKGTGIFCRDPTPLDVNTLVVKPICASVFVGGDVGHYLTNLYGCDMAVDGFGKHPIKYDTMNTICVKDADWEKQSIAITSAIDVAPPCVEQCDITPFATYRNVKFYRGDITELLKLKFDFVVNAANEKLAHGGGIAKALDDYTKGELQKLSNHYIKKNGALKVGTGVMLEPAGLSIYNVVGPRNGKYASSLLLKAYKSVFANDGIPLLPLLSVGIFKVPITVSMEALLATVGDRDCVCFCYGAEEQVVIQECVAAIVDKSDASDVTVQPVSQQVFEPYRVEGSVSFYRAEVEHFCALGAEKIVFFTSPQLDMCDTAKAFDVHCKGALSVAIDTYKQHTPVVPAGNCVVLKCDGFLTVVLVVLPTQGPNYEKNYKRATSKFAKLKGKLLVACEDPTLFKTIAHVPVVGFITQPNNAAKFYPAVCVVPVTEDSRNVMLRELDATKTYGEQLGDCVLEGKVVTNTKPVDVATVVKVAPKIDWDKHFGFENAGCFYVLDHSNFAFDNTVVNGVRVLKTTDNNCWVNAVCLQLQYAKFKFKSKGLQDAWESYCVGDVAMFAHWLYWITGMDKGQASDAENTLNVIAKYIVPSGSVTIQTTTEDGCCNVTKTVCEPVVNASVLKLGFDDGVCSHGAAMLTRVTAVKGSVIIVNVGKPVVSMPNLFLKGRSYTSFHDNGIGAVGHYTVLDASVSMLHDGDTLRVGDLALLPITNVVVQELEQVIVKDPVTRIELDVTKCMNGLNYASDKFFSFGDFVSRNLIVILFYIFGILGLLFKAFKKRDFKVLAGVPQRTGIILSRSIRYNVKALRIFFKIKYQWLKMVAKVCLTLYALYALLFMIIRFSPFGGPVCDQFVQGYANSSFDKNDYCDSVVCKICLFGYQELSDFKHTNVVWQHLKEPLVVNVMPFIYLTFLTIFGGLYMRGILLYFYLQYFNVACVALGLQDLLWVLHFVPFDSFGDEIVVLFVVTRVLLFVKHVLFGCDKPSCIACSKSARLTRIPVQTIFQGSSKSFYVQANGGKKFCSKHNFFCVNCDSYGQGNTFINDVIASEVSNITKTNVQPTGPATVIVDKVEFNNGFYYLYSGSVFWKYSFDITDSKYSCKDALKNCNIVSDFIVYNNTGSNVSQIKNACVYFSQLLCKPIKLVDSALLSTLSVDFGASLHSAFTSVLSNSFNKDLSHCTDLKECKQELGFSDVSDDDFRAAVTEAHRYDVLLTDLSFNNFVTSYAKPEEKFPVHDVATCMRVGAKIVNHNVCIKDNIPVVWLVRDFISLSEDIRKYIIRTTKVKGLSFMLTFNDCRMLTSVPTVCIANKKGAGFPSLFRRFYNAYWYLCAIILLVFFSLSFLDFTTTVSSIGDYEFRYIENGQLKDFDKPLDCVHNVFDNFLQWYESKFASVPLVKHTCPIIVGVSDEARTIPGVPSGVYLVGKTLVFAMNTIFGNSGLCFDTMGVASRETCVFNSACTILSGVGGVATYCYKHGLVEGSKLYSDLIPHATYKLVDGNSIALPEVLSRGFGIRTVKTKVMTYCRIGQCISSKEGVCFGADRFFVFNANSGPDFVCGSGLFSLFVNVFNMFSKSVPVVVLSGQIVFNCLLAFVAVAICFMFTKFKRMFGDMSYGVFTVVFCTLINNLSYIATQNILGVVLYATVYFLSTKGVRYMWIWHLSFMTSYALLAPWWVLIVYFVSTLCEFLPNLFKLKVTAQLFDGDKFVGSFENAASGTFVLDMHSYERLVNSITSDKLNQYAANYNKYKYYSGAASEIDYKLACFAHLAKAMKDFAVSHHDILYTPPTVNFNSSLQSGLRKMAQPSGIVEKCIVRVCYGNTTLNGLWLGDLVICPRHVIAANTNAVIDYDHALSVVRLHNFSVSCGNMYLGVIGVTMRGALLHIKVGQVNVNTPKFTYRTLRPGESFNILACYDGEASGVFGVNMRPNGTIRGSFINGACGSPGYNVVKGVVEFCYVHQLELGSGCHVGSDLDGLIYGGYEDQPTLQIEGANNLVTENVVSFLYGALINGSNWWLSADRLSLDAFNEWAQHNGMTPIYNVDGFSILAAKTSVDVQRVLASIRVLQKSFGGRQIMGFTSLTDEFTMSEVVKQMFGVTLQSGKVSRTCRNVLLVGGFLAFFWSELVAYTKFFWVNPGYVTPMFMCVSLFSTLLMFTIKHKMLFLQMFLVPALVVVSGVNLSWDFTFYNYLATNFDYHVSVMGLNAQGIVNILVCFAVVLLHTYRYVRTSRDFVTYGFAILAACYNYFYVADNLSCFMALFASFTGNWIVGVINYRAALYGVTLWPSLVSLFGHTKSVIFCYLISGYVTCCFYGVLYWFNRFFKVAVGVYDYKVSASEFKYMVANGLRPPSGVVDSLFLSAKLVGIGGDRTIKISSVQSKLTDIKCSNVVLLGCLSSMNVAANSAEWAYCVDLHNKINLCNDPERAQELLLALLAFFLSKNSAFGLDDLLESYFNDNSVLQSVAATYVGLPSYVAYEAARQSYEDAVGNGSPPQLVKQLRHAMNVAKSEFDREASTQRKLDRMAEQAAAQMYKEARAVNRKSKVVSAMHSLLFGMLRRLDMSSVDTVLNLAKDGVVPLSIIPAVSATKLSIVAADVDSYNRIHREGCVHYAGTIWNVVDIKDNDGKPVHQKEIHAQNAEALAWPLVLNCERIVKLQNNEIIPGKLKQRAIKAEGEGFTADGKALYNTEGGKTFMYAFISDKADLKVVKWEFDGGCNAIELEQPRKFLVDTPNGPAVKYLYFVRNLNTLRRGAVLGYIGATIRLQAGKQTELATNSSLLTLCAFSVDPAKTYVEAVRSGHKPVSNCIKMLANGSGNGQAITNGVEANTNQDSYGGASVCIYCRAHVCHPSMDGVCRLKGKYVQVPIGTTDPIRYVIENKVCQACGCWYGNGCTCDRSVMQSVDNGYLNRVRGSSAARLEPCNGTDTHHVRRAFDVYNKDVACIGSFLKVNCVRFKNLDKHDAYYVVKRCTKSVMDHEQSLYDRLYKSGAVAEHEFFTWKEGRSVYGNVSRKDLTEYTMMDLCYALRNFDENNCDTLKQILISVGACDASYFENKVWFDPVENEDVHRVYACLGRIVANAMLKCVKYCDTMIEEGVVGVITLDNQDLNGNFYDFGDFTASVKGMGIPICTSYYSYMMPIMGMTNCLASECFIKSDIFGEDFKTYDLLEFDFTEHKLKLFEKYFKHWGQTYHPNCVDCYDDECVVHCANFNTLFSTTIPITAFGPLCRKCWIDGVPLVTTAGYHFKQLGLVWNKDVNVHASRLTVNELLKYCTDPALLIASSPALVDQRTVCFSVAALSTGMTNQSVKPGHFNKEFYDFLLSQGFFEEGSELTLKHFFFCQKGDAAIRDFDYYRYNKPTVLDICQARVVYQIVQRYFDIYDGGCITAKEVVVTNLNKSAGYPLNKFGKAGLYYESLSYDEQDELYAHTKRNILPTMTQLNLKYAISGKERARTVGGVSLLSTMTTRQYHQKHLKSIVNTRGASVVIGTTKFYGGWDNMLRTLIDGVENPCLMGWDYPKCDRALPNMIRMISAMILGSKHTTCCTSSDRFYRLCNELAQVLTEVVFSNGGFYLKPGGTTSGDATTAYANSVFNIFQAVSANVNKLLSVDSNTCNNLEVKQLQRKLYDCCYRSTSVDGQFVLEYYGYLRKNFSMMILSDDGVVCYNSDYASLGYVADLNAFKAVLYYQNNVFMSASKCWVEPDVSKGPHEFCSQHTMQICDRDGTYYLPYPDPSRILSAGVFVDDIVKTDAVILLERYVSLAIDAYPLSKHENPEYRKVFYALLDWVKHLYKTLNQGVLESFSVTLLEDSTAKFWDESFYANMYEKSSVLQAAGLCVVCGSQTVLRCGDCLRRPMLCTKCAYDHVVGTTHKFIMSITPYVCCAADCGVNDVTKLYLGGLSYWCVDHKPRLAFPLCSAGNVFGLYKNAATGSPDVDDFNRLSMSEWVDVRDYKLANDVKDSLRLFAAETIKAKEESVKSSYACATLHEVIGPKELLLKWEAGRPKPPLNRNSVFTCYHITKNAKFQIGEFTFEKLDYDNDAVSYRSTATNKLQPGMVFVLTSHNVQPLKAPTLANQERYSSIHKLHPAFNIPESYSSLISYYQMIGKQKITTIQGPPGSGKSHCVIGLGLYYPGARIVFTACSHAAVDSLCVKAATAYSNDKCSRIIPQRARVECYEGFKSNNTSAQYLFSTVNALPECNADIVVVDEVSMCTNYDLSVINQRVSYRHIVYVGDPQQLPAPRVMITRGVLEPKDYNVVTQRMCAIKPDIFLHKCFRCPAEIVRTVSEMVYENQFVPVHPESKQCFKIFCKGNVQVDNGSSINRRQLEVVRMFLAKNPQWSKAVFISPYNSQNYVASRVLGLLIQTVDSSQGSEYDYVIYTQTSDTAHASNVNRFNVAITRAKKGILCVMCDRTLFDLLKFFELKISDLQSGVSCGLFKDCSRGDDTLPPSYANTYISLSDRFKTSNDLAVQIGVNGPIKYEHVVSYMGFRFDISVPNYHTLFCTRDFAMRHVRGWLGFDVEGAHVTGSNLGTNVPLQLGFSNGVDLVVRPEGCVSTESGDFIQPIRARAPPGEQFTHLVPLLRKGQPWDVVRKRIVQMCSDYLANLSDILVFVLWAGGLELTTMRYFVKIGPVKHCDCSKEATCYNSVTHTYCCFRHALGCDYLYNPYCIDIQQWGYTGSLSANHHEYCNVHRNEHVASGDAVMTRCLAIHDCFVKNVDWSITYPFIANENVINKSGRVVQSHVMRAALKLYNPKAIHDVGNPKGVRCVVTDAKWFCYDKNPTNTNVKALEYDYMTHGQLDGLCLFWNCNVDMYPEFSVVCRFDTRCRSSLNLEGCNGGSLYVNNHAFHTPAFDKRAFAKLKAMPFFYYDDSECEKLHDSINYVPLRASTCITKCNVGGAVCSKHCALYHSYVNAYNTFTSAGFTIWVPTSFDVYNLWQTFNPNLQGLENIAFNVVKKGSFVGAEGELPVAIVGDKVFVRDGVIDNLLYTNKTSLPTNVAFELYAKRKVGLTPPITILRNLGVTCTYKCVIWDYEADRPLTTFTKDVCKYTDFDGQVCTLFDNSVPGALERFSVTPNAVLISLSAVRKLSGIKLNYGYLNGLPVSTHEDKPFTWYIYTRKNGVFEDYLDGYFTQGRIASNFQPRSAMETDFLDMDMSLFISKYGLEELGFEHVVYGDVSKSTLGGLHLLISQVRLAKMGVLSIEDFFHSSDSTLKSCTVTYVDNPSSKMVCTYMDLLLDDFVAILRSLDLSVVSKVHDVVVDCKVWRWMLWCKDAKVQTFYPQLQSSEWKCGYSMPSIYKIQRMCMEPCNLYNYGTGIKLPDGIMFNVVKYTQLCQYLNSTTMCVPHHMRVLHLGAGSDKGVSPGTAVLRRWLPLDAVIVDNDSVDYVSDADFSVTGDCSSLYLTDKFDLVISDMYDGKIKSCDGDNISKEGFFPYINGVISEKLALGGTVAVKITEFSWNKKLYELIQKFEYWTLFCTSVNTSSSEAFLIGVHYLGDFANKNIIDGNVMHANYIFWRNSTIMSMSYNSVLDLSKFNCKHKATVVVNLKETAINDVVIGLLKNGKLLVRNNGVVCGFSNHLVNVNK</sequence>
<keyword evidence="18 55" id="KW-0479">Metal-binding</keyword>
<feature type="active site" evidence="52">
    <location>
        <position position="5884"/>
    </location>
</feature>
<keyword evidence="36 57" id="KW-1133">Transmembrane helix</keyword>
<dbReference type="PROSITE" id="PS52000">
    <property type="entry name" value="COV_NSP12_IF"/>
    <property type="match status" value="1"/>
</dbReference>
<evidence type="ECO:0000259" key="62">
    <source>
        <dbReference type="PROSITE" id="PS51657"/>
    </source>
</evidence>
<evidence type="ECO:0000256" key="35">
    <source>
        <dbReference type="ARBA" id="ARBA00022953"/>
    </source>
</evidence>
<feature type="transmembrane region" description="Helical" evidence="57">
    <location>
        <begin position="3352"/>
        <end position="3372"/>
    </location>
</feature>
<dbReference type="InterPro" id="IPR044356">
    <property type="entry name" value="RdRp_alphaCoV"/>
</dbReference>
<comment type="catalytic activity">
    <reaction evidence="1">
        <text>Thiol-dependent hydrolysis of ester, thioester, amide, peptide and isopeptide bonds formed by the C-terminal Gly of ubiquitin (a 76-residue protein attached to proteins as an intracellular targeting signal).</text>
        <dbReference type="EC" id="3.4.19.12"/>
    </reaction>
</comment>
<dbReference type="Pfam" id="PF08717">
    <property type="entry name" value="CoV_NSP8"/>
    <property type="match status" value="1"/>
</dbReference>
<dbReference type="CDD" id="cd21588">
    <property type="entry name" value="alphaCoV_RdRp"/>
    <property type="match status" value="1"/>
</dbReference>
<feature type="domain" description="Nsp12 Interface" evidence="83">
    <location>
        <begin position="4349"/>
        <end position="4447"/>
    </location>
</feature>
<dbReference type="CDD" id="cd21689">
    <property type="entry name" value="stalk_CoV_Nsp13-like"/>
    <property type="match status" value="1"/>
</dbReference>
<evidence type="ECO:0000256" key="4">
    <source>
        <dbReference type="ARBA" id="ARBA00004407"/>
    </source>
</evidence>
<dbReference type="InterPro" id="IPR014822">
    <property type="entry name" value="NSP9_CoV"/>
</dbReference>
<feature type="transmembrane region" description="Helical" evidence="57">
    <location>
        <begin position="2121"/>
        <end position="2143"/>
    </location>
</feature>
<dbReference type="PROSITE" id="PS51124">
    <property type="entry name" value="PEPTIDASE_C16"/>
    <property type="match status" value="2"/>
</dbReference>
<keyword evidence="23 49" id="KW-0863">Zinc-finger</keyword>
<keyword evidence="22 54" id="KW-0255">Endonuclease</keyword>
<protein>
    <recommendedName>
        <fullName evidence="56">ORF1ab polyprotein</fullName>
    </recommendedName>
</protein>
<dbReference type="Pfam" id="PF19212">
    <property type="entry name" value="CoV_NSP2_C"/>
    <property type="match status" value="2"/>
</dbReference>
<evidence type="ECO:0000256" key="54">
    <source>
        <dbReference type="PROSITE-ProRule" id="PRU01303"/>
    </source>
</evidence>
<keyword evidence="28 55" id="KW-0862">Zinc</keyword>
<evidence type="ECO:0000259" key="68">
    <source>
        <dbReference type="PROSITE" id="PS51949"/>
    </source>
</evidence>
<keyword evidence="29 52" id="KW-0269">Exonuclease</keyword>
<keyword evidence="40" id="KW-1035">Host cytoplasm</keyword>
<evidence type="ECO:0000259" key="74">
    <source>
        <dbReference type="PROSITE" id="PS51955"/>
    </source>
</evidence>
<evidence type="ECO:0000256" key="27">
    <source>
        <dbReference type="ARBA" id="ARBA00022807"/>
    </source>
</evidence>
<dbReference type="Gene3D" id="2.40.10.250">
    <property type="entry name" value="Replicase NSP9"/>
    <property type="match status" value="1"/>
</dbReference>
<evidence type="ECO:0000256" key="1">
    <source>
        <dbReference type="ARBA" id="ARBA00000707"/>
    </source>
</evidence>
<evidence type="ECO:0000256" key="53">
    <source>
        <dbReference type="PROSITE-ProRule" id="PRU01299"/>
    </source>
</evidence>
<dbReference type="PROSITE" id="PS51958">
    <property type="entry name" value="NENDOU"/>
    <property type="match status" value="1"/>
</dbReference>
<dbReference type="InterPro" id="IPR048672">
    <property type="entry name" value="NSP13_ZBD_CoV"/>
</dbReference>
<dbReference type="CDD" id="cd21558">
    <property type="entry name" value="alphaCoV-Nsp6"/>
    <property type="match status" value="1"/>
</dbReference>
<evidence type="ECO:0000256" key="30">
    <source>
        <dbReference type="ARBA" id="ARBA00022840"/>
    </source>
</evidence>
<keyword evidence="9" id="KW-0945">Host-virus interaction</keyword>
<dbReference type="Gene3D" id="1.10.1840.10">
    <property type="entry name" value="main proteinase (3clpro) structure, domain 3"/>
    <property type="match status" value="1"/>
</dbReference>
<dbReference type="InterPro" id="IPR047912">
    <property type="entry name" value="Nsp13_helicase_alphaCoV"/>
</dbReference>
<dbReference type="InterPro" id="IPR002589">
    <property type="entry name" value="Macro_dom"/>
</dbReference>
<dbReference type="PROSITE" id="PS51954">
    <property type="entry name" value="COV_N7_MTASE"/>
    <property type="match status" value="1"/>
</dbReference>
<dbReference type="Pfam" id="PF08716">
    <property type="entry name" value="CoV_NSP7"/>
    <property type="match status" value="1"/>
</dbReference>
<evidence type="ECO:0000259" key="63">
    <source>
        <dbReference type="PROSITE" id="PS51943"/>
    </source>
</evidence>
<dbReference type="InterPro" id="IPR044353">
    <property type="entry name" value="Nsp3_Ubl2_dom_CoV"/>
</dbReference>
<dbReference type="CDD" id="cd21161">
    <property type="entry name" value="NendoU_cv_Nsp15-like"/>
    <property type="match status" value="1"/>
</dbReference>
<comment type="catalytic activity">
    <reaction evidence="43">
        <text>uridylyl-uridylyl-ribonucleotide-RNA = a 3'-end uridylyl-2',3'-cyclophospho-uridine-RNA + a 5'-end dephospho-ribonucleoside-RNA</text>
        <dbReference type="Rhea" id="RHEA:67732"/>
        <dbReference type="Rhea" id="RHEA-COMP:13936"/>
        <dbReference type="Rhea" id="RHEA-COMP:17334"/>
        <dbReference type="Rhea" id="RHEA-COMP:17335"/>
        <dbReference type="ChEBI" id="CHEBI:138284"/>
        <dbReference type="ChEBI" id="CHEBI:173079"/>
        <dbReference type="ChEBI" id="CHEBI:173080"/>
    </reaction>
</comment>
<dbReference type="InterPro" id="IPR046436">
    <property type="entry name" value="NIV_EXON"/>
</dbReference>
<feature type="domain" description="CoV Nsp3 Y" evidence="81">
    <location>
        <begin position="2166"/>
        <end position="2506"/>
    </location>
</feature>
<comment type="catalytic activity">
    <reaction evidence="46">
        <text>ATP + H2O = ADP + phosphate + H(+)</text>
        <dbReference type="Rhea" id="RHEA:13065"/>
        <dbReference type="ChEBI" id="CHEBI:15377"/>
        <dbReference type="ChEBI" id="CHEBI:15378"/>
        <dbReference type="ChEBI" id="CHEBI:30616"/>
        <dbReference type="ChEBI" id="CHEBI:43474"/>
        <dbReference type="ChEBI" id="CHEBI:456216"/>
        <dbReference type="EC" id="3.6.4.13"/>
    </reaction>
</comment>
<dbReference type="InterPro" id="IPR043608">
    <property type="entry name" value="CoV_NSP15_M"/>
</dbReference>
<evidence type="ECO:0000256" key="9">
    <source>
        <dbReference type="ARBA" id="ARBA00022581"/>
    </source>
</evidence>
<dbReference type="InterPro" id="IPR043178">
    <property type="entry name" value="PLpro_thumb_sf_CoV"/>
</dbReference>
<feature type="domain" description="Nsp15 N-terminal oligomerization" evidence="76">
    <location>
        <begin position="6130"/>
        <end position="6190"/>
    </location>
</feature>
<dbReference type="Pfam" id="PF06460">
    <property type="entry name" value="CoV_Methyltr_2"/>
    <property type="match status" value="1"/>
</dbReference>
<evidence type="ECO:0000259" key="78">
    <source>
        <dbReference type="PROSITE" id="PS51962"/>
    </source>
</evidence>
<feature type="binding site" evidence="53">
    <location>
        <begin position="5942"/>
        <end position="5948"/>
    </location>
    <ligand>
        <name>S-adenosyl-L-methionine</name>
        <dbReference type="ChEBI" id="CHEBI:59789"/>
    </ligand>
</feature>
<evidence type="ECO:0000259" key="82">
    <source>
        <dbReference type="PROSITE" id="PS51993"/>
    </source>
</evidence>
<dbReference type="InterPro" id="IPR008740">
    <property type="entry name" value="Peptidase_C30_CoV"/>
</dbReference>
<dbReference type="Pfam" id="PF20631">
    <property type="entry name" value="CoV_NSP13_1B"/>
    <property type="match status" value="1"/>
</dbReference>
<dbReference type="Pfam" id="PF09401">
    <property type="entry name" value="CoV_NSP10"/>
    <property type="match status" value="1"/>
</dbReference>
<feature type="domain" description="CoV Nsp2 N-terminal" evidence="79">
    <location>
        <begin position="115"/>
        <end position="361"/>
    </location>
</feature>
<evidence type="ECO:0000256" key="20">
    <source>
        <dbReference type="ARBA" id="ARBA00022741"/>
    </source>
</evidence>
<evidence type="ECO:0000256" key="5">
    <source>
        <dbReference type="ARBA" id="ARBA00004452"/>
    </source>
</evidence>
<dbReference type="CDD" id="cd21665">
    <property type="entry name" value="alphaCoV_Nsp5_Mpro"/>
    <property type="match status" value="1"/>
</dbReference>
<evidence type="ECO:0000256" key="37">
    <source>
        <dbReference type="ARBA" id="ARBA00023050"/>
    </source>
</evidence>
<keyword evidence="26" id="KW-0347">Helicase</keyword>
<evidence type="ECO:0000256" key="45">
    <source>
        <dbReference type="ARBA" id="ARBA00043928"/>
    </source>
</evidence>
<dbReference type="InterPro" id="IPR044385">
    <property type="entry name" value="NSP2_HCoV-229E-like"/>
</dbReference>
<feature type="domain" description="Peptidase C16" evidence="58">
    <location>
        <begin position="1044"/>
        <end position="1296"/>
    </location>
</feature>
<dbReference type="CDD" id="cd23527">
    <property type="entry name" value="capping_2-OMTase_alphaCoV_Nsp16"/>
    <property type="match status" value="1"/>
</dbReference>
<evidence type="ECO:0000256" key="46">
    <source>
        <dbReference type="ARBA" id="ARBA00047984"/>
    </source>
</evidence>
<dbReference type="Pfam" id="PF08715">
    <property type="entry name" value="CoV_peptidase"/>
    <property type="match status" value="2"/>
</dbReference>
<dbReference type="GO" id="GO:0003968">
    <property type="term" value="F:RNA-directed RNA polymerase activity"/>
    <property type="evidence" value="ECO:0007669"/>
    <property type="project" value="UniProtKB-KW"/>
</dbReference>
<dbReference type="InterPro" id="IPR043612">
    <property type="entry name" value="CoV_NSP4_N"/>
</dbReference>
<dbReference type="GO" id="GO:0019082">
    <property type="term" value="P:viral protein processing"/>
    <property type="evidence" value="ECO:0007669"/>
    <property type="project" value="InterPro"/>
</dbReference>
<feature type="active site" evidence="54">
    <location>
        <position position="6411"/>
    </location>
</feature>
<dbReference type="CDD" id="cd21557">
    <property type="entry name" value="Macro_X_Nsp3-like"/>
    <property type="match status" value="1"/>
</dbReference>
<dbReference type="PROSITE" id="PS51946">
    <property type="entry name" value="COV_NSP4C"/>
    <property type="match status" value="1"/>
</dbReference>
<dbReference type="PROSITE" id="PS51442">
    <property type="entry name" value="M_PRO"/>
    <property type="match status" value="1"/>
</dbReference>
<feature type="transmembrane region" description="Helical" evidence="57">
    <location>
        <begin position="2519"/>
        <end position="2537"/>
    </location>
</feature>
<feature type="domain" description="CoV Nsp1 globular" evidence="78">
    <location>
        <begin position="5"/>
        <end position="112"/>
    </location>
</feature>
<dbReference type="GO" id="GO:0004197">
    <property type="term" value="F:cysteine-type endopeptidase activity"/>
    <property type="evidence" value="ECO:0007669"/>
    <property type="project" value="InterPro"/>
</dbReference>
<dbReference type="CDD" id="cd21167">
    <property type="entry name" value="M_alpha_beta_cv_Nsp15-like"/>
    <property type="match status" value="1"/>
</dbReference>
<dbReference type="InterPro" id="IPR013016">
    <property type="entry name" value="Peptidase_C16_CoV"/>
</dbReference>
<dbReference type="InterPro" id="IPR011050">
    <property type="entry name" value="Pectin_lyase_fold/virulence"/>
</dbReference>
<evidence type="ECO:0000259" key="80">
    <source>
        <dbReference type="PROSITE" id="PS51991"/>
    </source>
</evidence>
<dbReference type="InterPro" id="IPR046438">
    <property type="entry name" value="NIV_2_O_MTASE"/>
</dbReference>
<dbReference type="PROSITE" id="PS51962">
    <property type="entry name" value="COV_NSP1"/>
    <property type="match status" value="1"/>
</dbReference>
<dbReference type="PANTHER" id="PTHR43788">
    <property type="entry name" value="DNA2/NAM7 HELICASE FAMILY MEMBER"/>
    <property type="match status" value="1"/>
</dbReference>
<dbReference type="Pfam" id="PF19213">
    <property type="entry name" value="CoV_NSP6"/>
    <property type="match status" value="1"/>
</dbReference>
<feature type="region of interest" description="CoV-Y" evidence="55">
    <location>
        <begin position="2257"/>
        <end position="2506"/>
    </location>
</feature>
<dbReference type="InterPro" id="IPR043610">
    <property type="entry name" value="NSP6_CoV"/>
</dbReference>
<dbReference type="SUPFAM" id="SSF51126">
    <property type="entry name" value="Pectin lyase-like"/>
    <property type="match status" value="1"/>
</dbReference>
<evidence type="ECO:0000256" key="52">
    <source>
        <dbReference type="PROSITE-ProRule" id="PRU01298"/>
    </source>
</evidence>
<proteinExistence type="inferred from homology"/>
<dbReference type="Pfam" id="PF19218">
    <property type="entry name" value="CoV_NSP3_C"/>
    <property type="match status" value="1"/>
</dbReference>
<dbReference type="CDD" id="cd21401">
    <property type="entry name" value="ZBD_cv_Nsp13-like"/>
    <property type="match status" value="1"/>
</dbReference>
<evidence type="ECO:0000259" key="65">
    <source>
        <dbReference type="PROSITE" id="PS51946"/>
    </source>
</evidence>
<dbReference type="PROSITE" id="PS51991">
    <property type="entry name" value="COV_NSP2_C"/>
    <property type="match status" value="1"/>
</dbReference>
<dbReference type="Gene3D" id="3.40.220.10">
    <property type="entry name" value="Leucine Aminopeptidase, subunit E, domain 1"/>
    <property type="match status" value="1"/>
</dbReference>
<dbReference type="CDD" id="cd21901">
    <property type="entry name" value="alpha_betaCoV_Nsp10"/>
    <property type="match status" value="1"/>
</dbReference>
<dbReference type="InterPro" id="IPR043477">
    <property type="entry name" value="Peptidase_C30_dom3_CoV"/>
</dbReference>
<evidence type="ECO:0000256" key="7">
    <source>
        <dbReference type="ARBA" id="ARBA00022482"/>
    </source>
</evidence>
<dbReference type="PROSITE" id="PS51657">
    <property type="entry name" value="PSRV_HELICASE"/>
    <property type="match status" value="1"/>
</dbReference>
<dbReference type="PROSITE" id="PS51948">
    <property type="entry name" value="COV_NSP12_RDRP"/>
    <property type="match status" value="1"/>
</dbReference>
<dbReference type="GO" id="GO:0039548">
    <property type="term" value="P:symbiont-mediated suppression of host cytoplasmic pattern recognition receptor signaling pathway via inhibition of IRF3 activity"/>
    <property type="evidence" value="ECO:0007669"/>
    <property type="project" value="UniProtKB-KW"/>
</dbReference>
<dbReference type="InterPro" id="IPR009466">
    <property type="entry name" value="NSP14_CoV"/>
</dbReference>
<dbReference type="PROSITE" id="PS51992">
    <property type="entry name" value="COV_NSP3_Y"/>
    <property type="match status" value="1"/>
</dbReference>
<feature type="transmembrane region" description="Helical" evidence="57">
    <location>
        <begin position="2850"/>
        <end position="2874"/>
    </location>
</feature>
<dbReference type="InterPro" id="IPR037230">
    <property type="entry name" value="NSP8_sf_CoV"/>
</dbReference>
<dbReference type="CDD" id="cd21473">
    <property type="entry name" value="cv_Nsp4_TM"/>
    <property type="match status" value="1"/>
</dbReference>
<keyword evidence="25 54" id="KW-0378">Hydrolase</keyword>
<dbReference type="GO" id="GO:0039648">
    <property type="term" value="P:symbiont-mediated perturbation of host ubiquitin-like protein modification"/>
    <property type="evidence" value="ECO:0007669"/>
    <property type="project" value="UniProtKB-KW"/>
</dbReference>
<dbReference type="GO" id="GO:0004519">
    <property type="term" value="F:endonuclease activity"/>
    <property type="evidence" value="ECO:0007669"/>
    <property type="project" value="UniProtKB-UniRule"/>
</dbReference>
<dbReference type="CDD" id="cd21409">
    <property type="entry name" value="1B_cv_Nsp13-like"/>
    <property type="match status" value="1"/>
</dbReference>
<dbReference type="PROSITE" id="PS51955">
    <property type="entry name" value="NIV_2_O_MTASE"/>
    <property type="match status" value="1"/>
</dbReference>
<dbReference type="GO" id="GO:0008242">
    <property type="term" value="F:omega peptidase activity"/>
    <property type="evidence" value="ECO:0007669"/>
    <property type="project" value="InterPro"/>
</dbReference>
<keyword evidence="10 53" id="KW-0489">Methyltransferase</keyword>
<dbReference type="InterPro" id="IPR048673">
    <property type="entry name" value="NSP13_stalk_CoV"/>
</dbReference>
<evidence type="ECO:0000256" key="48">
    <source>
        <dbReference type="ARBA" id="ARBA00049042"/>
    </source>
</evidence>
<evidence type="ECO:0000256" key="34">
    <source>
        <dbReference type="ARBA" id="ARBA00022931"/>
    </source>
</evidence>
<keyword evidence="7" id="KW-1113">Inhibition of host RLR pathway by virus</keyword>
<dbReference type="InterPro" id="IPR043502">
    <property type="entry name" value="DNA/RNA_pol_sf"/>
</dbReference>
<dbReference type="InterPro" id="IPR044401">
    <property type="entry name" value="NSP15_NendoU_CoV"/>
</dbReference>
<dbReference type="Gene3D" id="1.10.8.1190">
    <property type="match status" value="2"/>
</dbReference>
<comment type="function">
    <text evidence="45">Forms a primer, NSP9-pU, which is utilized by the polymerase for the initiation of RNA chains. Interacts with ribosome signal recognition particle RNA (SRP). Together with NSP8, suppress protein integration into the cell membrane, thereby disrupting host immune defenses.</text>
</comment>
<dbReference type="Gene3D" id="3.40.50.300">
    <property type="entry name" value="P-loop containing nucleotide triphosphate hydrolases"/>
    <property type="match status" value="2"/>
</dbReference>
<dbReference type="SUPFAM" id="SSF52949">
    <property type="entry name" value="Macro domain-like"/>
    <property type="match status" value="1"/>
</dbReference>
<keyword evidence="35" id="KW-0693">Viral RNA replication</keyword>